<dbReference type="Pfam" id="PF16537">
    <property type="entry name" value="T2SSB"/>
    <property type="match status" value="1"/>
</dbReference>
<comment type="caution">
    <text evidence="3">The sequence shown here is derived from an EMBL/GenBank/DDBJ whole genome shotgun (WGS) entry which is preliminary data.</text>
</comment>
<gene>
    <name evidence="3" type="ORF">HLB44_34520</name>
</gene>
<keyword evidence="1" id="KW-0472">Membrane</keyword>
<evidence type="ECO:0000313" key="3">
    <source>
        <dbReference type="EMBL" id="NRF72111.1"/>
    </source>
</evidence>
<keyword evidence="1" id="KW-1133">Transmembrane helix</keyword>
<feature type="domain" description="Type II secretion system protein GspB C-terminal" evidence="2">
    <location>
        <begin position="154"/>
        <end position="212"/>
    </location>
</feature>
<feature type="transmembrane region" description="Helical" evidence="1">
    <location>
        <begin position="44"/>
        <end position="64"/>
    </location>
</feature>
<keyword evidence="1" id="KW-0812">Transmembrane</keyword>
<dbReference type="EMBL" id="JABRWJ010000018">
    <property type="protein sequence ID" value="NRF72111.1"/>
    <property type="molecule type" value="Genomic_DNA"/>
</dbReference>
<accession>A0ABX2EU04</accession>
<reference evidence="3 4" key="1">
    <citation type="submission" date="2020-05" db="EMBL/GenBank/DDBJ databases">
        <title>Aquincola sp. isolate from soil.</title>
        <authorList>
            <person name="Han J."/>
            <person name="Kim D.-U."/>
        </authorList>
    </citation>
    <scope>NUCLEOTIDE SEQUENCE [LARGE SCALE GENOMIC DNA]</scope>
    <source>
        <strain evidence="3 4">S2</strain>
    </source>
</reference>
<sequence>MSYVLDALRRADAERQRGALPGLQSQPLAPADAAAARPTGRRMVLGAAALGLLVIGAGAAWWALLPQPPAPTVPVAAAPALVTPTPAPARPASVAPSPALPLPLPVAPPAAKAEPAYLPKSAASAAAPAPPATPAPPERLPTLAELPEAVRRTLPTLQAGGAMDSPQASARLLILNGQPFREGDQLAPGLTLQTIRLRSAVLDYRGTRFELKY</sequence>
<proteinExistence type="predicted"/>
<evidence type="ECO:0000313" key="4">
    <source>
        <dbReference type="Proteomes" id="UP000737171"/>
    </source>
</evidence>
<dbReference type="Proteomes" id="UP000737171">
    <property type="component" value="Unassembled WGS sequence"/>
</dbReference>
<dbReference type="InterPro" id="IPR032389">
    <property type="entry name" value="GspB_C"/>
</dbReference>
<evidence type="ECO:0000256" key="1">
    <source>
        <dbReference type="SAM" id="Phobius"/>
    </source>
</evidence>
<evidence type="ECO:0000259" key="2">
    <source>
        <dbReference type="Pfam" id="PF16537"/>
    </source>
</evidence>
<organism evidence="3 4">
    <name type="scientific">Pseudaquabacterium terrae</name>
    <dbReference type="NCBI Taxonomy" id="2732868"/>
    <lineage>
        <taxon>Bacteria</taxon>
        <taxon>Pseudomonadati</taxon>
        <taxon>Pseudomonadota</taxon>
        <taxon>Betaproteobacteria</taxon>
        <taxon>Burkholderiales</taxon>
        <taxon>Sphaerotilaceae</taxon>
        <taxon>Pseudaquabacterium</taxon>
    </lineage>
</organism>
<keyword evidence="4" id="KW-1185">Reference proteome</keyword>
<name>A0ABX2EU04_9BURK</name>
<protein>
    <submittedName>
        <fullName evidence="3">General secretion pathway protein GspB</fullName>
    </submittedName>
</protein>
<dbReference type="RefSeq" id="WP_173134730.1">
    <property type="nucleotide sequence ID" value="NZ_JABRWJ010000018.1"/>
</dbReference>